<keyword evidence="1" id="KW-0472">Membrane</keyword>
<dbReference type="RefSeq" id="WP_377601478.1">
    <property type="nucleotide sequence ID" value="NZ_JBHUME010000005.1"/>
</dbReference>
<evidence type="ECO:0000256" key="1">
    <source>
        <dbReference type="SAM" id="Phobius"/>
    </source>
</evidence>
<dbReference type="EMBL" id="JBHUME010000005">
    <property type="protein sequence ID" value="MFD2612187.1"/>
    <property type="molecule type" value="Genomic_DNA"/>
</dbReference>
<dbReference type="Pfam" id="PF14378">
    <property type="entry name" value="PAP2_3"/>
    <property type="match status" value="1"/>
</dbReference>
<evidence type="ECO:0000313" key="4">
    <source>
        <dbReference type="Proteomes" id="UP001597541"/>
    </source>
</evidence>
<feature type="transmembrane region" description="Helical" evidence="1">
    <location>
        <begin position="82"/>
        <end position="104"/>
    </location>
</feature>
<organism evidence="3 4">
    <name type="scientific">Paenibacillus gansuensis</name>
    <dbReference type="NCBI Taxonomy" id="306542"/>
    <lineage>
        <taxon>Bacteria</taxon>
        <taxon>Bacillati</taxon>
        <taxon>Bacillota</taxon>
        <taxon>Bacilli</taxon>
        <taxon>Bacillales</taxon>
        <taxon>Paenibacillaceae</taxon>
        <taxon>Paenibacillus</taxon>
    </lineage>
</organism>
<feature type="transmembrane region" description="Helical" evidence="1">
    <location>
        <begin position="12"/>
        <end position="32"/>
    </location>
</feature>
<protein>
    <submittedName>
        <fullName evidence="3">Phosphatase PAP2 family protein</fullName>
    </submittedName>
</protein>
<dbReference type="InterPro" id="IPR036938">
    <property type="entry name" value="PAP2/HPO_sf"/>
</dbReference>
<dbReference type="Proteomes" id="UP001597541">
    <property type="component" value="Unassembled WGS sequence"/>
</dbReference>
<feature type="domain" description="Inositolphosphotransferase Aur1/Ipt1" evidence="2">
    <location>
        <begin position="54"/>
        <end position="197"/>
    </location>
</feature>
<feature type="transmembrane region" description="Helical" evidence="1">
    <location>
        <begin position="52"/>
        <end position="75"/>
    </location>
</feature>
<keyword evidence="1" id="KW-1133">Transmembrane helix</keyword>
<keyword evidence="4" id="KW-1185">Reference proteome</keyword>
<evidence type="ECO:0000259" key="2">
    <source>
        <dbReference type="Pfam" id="PF14378"/>
    </source>
</evidence>
<dbReference type="InterPro" id="IPR026841">
    <property type="entry name" value="Aur1/Ipt1"/>
</dbReference>
<gene>
    <name evidence="3" type="ORF">ACFSUF_07055</name>
</gene>
<dbReference type="SUPFAM" id="SSF48317">
    <property type="entry name" value="Acid phosphatase/Vanadium-dependent haloperoxidase"/>
    <property type="match status" value="1"/>
</dbReference>
<reference evidence="4" key="1">
    <citation type="journal article" date="2019" name="Int. J. Syst. Evol. Microbiol.">
        <title>The Global Catalogue of Microorganisms (GCM) 10K type strain sequencing project: providing services to taxonomists for standard genome sequencing and annotation.</title>
        <authorList>
            <consortium name="The Broad Institute Genomics Platform"/>
            <consortium name="The Broad Institute Genome Sequencing Center for Infectious Disease"/>
            <person name="Wu L."/>
            <person name="Ma J."/>
        </authorList>
    </citation>
    <scope>NUCLEOTIDE SEQUENCE [LARGE SCALE GENOMIC DNA]</scope>
    <source>
        <strain evidence="4">KCTC 3950</strain>
    </source>
</reference>
<name>A0ABW5PCY9_9BACL</name>
<keyword evidence="1" id="KW-0812">Transmembrane</keyword>
<evidence type="ECO:0000313" key="3">
    <source>
        <dbReference type="EMBL" id="MFD2612187.1"/>
    </source>
</evidence>
<sequence>MKEYTRNEPWKKWIPFAGIAFIPLLSMIYAWLNNAEAPVVHSLYTDLDEAIPFVKAFIIPYALWIPYLYVTFLLLAWKNKSVYYRALAAYTVSALVCYLIYYFFQTTVIRPELAGDDIFTNLLAFVYRNDEPVNCFPSIHCMSSFLLIVAVRKTQAAVWAKRGVAFFSWTIILSTLLVKQHVILDAAAGIVLAKSAYLAADYVLSRLQWGRVAYNETNTAYINDK</sequence>
<accession>A0ABW5PCY9</accession>
<proteinExistence type="predicted"/>
<comment type="caution">
    <text evidence="3">The sequence shown here is derived from an EMBL/GenBank/DDBJ whole genome shotgun (WGS) entry which is preliminary data.</text>
</comment>